<dbReference type="EMBL" id="JBEFKJ010000003">
    <property type="protein sequence ID" value="KAL2046855.1"/>
    <property type="molecule type" value="Genomic_DNA"/>
</dbReference>
<organism evidence="3 4">
    <name type="scientific">Stereocaulon virgatum</name>
    <dbReference type="NCBI Taxonomy" id="373712"/>
    <lineage>
        <taxon>Eukaryota</taxon>
        <taxon>Fungi</taxon>
        <taxon>Dikarya</taxon>
        <taxon>Ascomycota</taxon>
        <taxon>Pezizomycotina</taxon>
        <taxon>Lecanoromycetes</taxon>
        <taxon>OSLEUM clade</taxon>
        <taxon>Lecanoromycetidae</taxon>
        <taxon>Lecanorales</taxon>
        <taxon>Lecanorineae</taxon>
        <taxon>Stereocaulaceae</taxon>
        <taxon>Stereocaulon</taxon>
    </lineage>
</organism>
<reference evidence="3 4" key="1">
    <citation type="submission" date="2024-09" db="EMBL/GenBank/DDBJ databases">
        <title>Rethinking Asexuality: The Enigmatic Case of Functional Sexual Genes in Lepraria (Stereocaulaceae).</title>
        <authorList>
            <person name="Doellman M."/>
            <person name="Sun Y."/>
            <person name="Barcenas-Pena A."/>
            <person name="Lumbsch H.T."/>
            <person name="Grewe F."/>
        </authorList>
    </citation>
    <scope>NUCLEOTIDE SEQUENCE [LARGE SCALE GENOMIC DNA]</scope>
    <source>
        <strain evidence="3 4">Mercado 3170</strain>
    </source>
</reference>
<keyword evidence="2" id="KW-1133">Transmembrane helix</keyword>
<evidence type="ECO:0000313" key="4">
    <source>
        <dbReference type="Proteomes" id="UP001590950"/>
    </source>
</evidence>
<keyword evidence="4" id="KW-1185">Reference proteome</keyword>
<dbReference type="Proteomes" id="UP001590950">
    <property type="component" value="Unassembled WGS sequence"/>
</dbReference>
<keyword evidence="2" id="KW-0812">Transmembrane</keyword>
<evidence type="ECO:0000313" key="3">
    <source>
        <dbReference type="EMBL" id="KAL2046855.1"/>
    </source>
</evidence>
<accession>A0ABR4AN23</accession>
<name>A0ABR4AN23_9LECA</name>
<gene>
    <name evidence="3" type="ORF">N7G274_000873</name>
</gene>
<proteinExistence type="predicted"/>
<evidence type="ECO:0000256" key="1">
    <source>
        <dbReference type="SAM" id="MobiDB-lite"/>
    </source>
</evidence>
<feature type="transmembrane region" description="Helical" evidence="2">
    <location>
        <begin position="103"/>
        <end position="131"/>
    </location>
</feature>
<comment type="caution">
    <text evidence="3">The sequence shown here is derived from an EMBL/GenBank/DDBJ whole genome shotgun (WGS) entry which is preliminary data.</text>
</comment>
<keyword evidence="2" id="KW-0472">Membrane</keyword>
<protein>
    <submittedName>
        <fullName evidence="3">Uncharacterized protein</fullName>
    </submittedName>
</protein>
<evidence type="ECO:0000256" key="2">
    <source>
        <dbReference type="SAM" id="Phobius"/>
    </source>
</evidence>
<feature type="region of interest" description="Disordered" evidence="1">
    <location>
        <begin position="198"/>
        <end position="221"/>
    </location>
</feature>
<sequence>MSSSGPRFLLPRRYILPLQFSPSNLRPSKAIRQKSPTCKHASTAAPIPKIIRLEKPAKFNPPSHGKRLKQQIPRHYGPQLTQEQKVEQNTKQYPKMMPPPGSFMFWFLTSRGIHAFISLGTLVLLASFTAYENWKRATAFREQLPEANAFLWHPIRSVFKVLDIWALDVNRTTHETQERRMRDISDVQKRATYRRAHGLEDEGSQGLGGWTAKSDEENLRASPRVDGAVGRPIFRTASLPVGEDGMPSDGGSREAAYVDWEGRKRPVKKWLGIW</sequence>